<evidence type="ECO:0000259" key="1">
    <source>
        <dbReference type="PROSITE" id="PS51819"/>
    </source>
</evidence>
<dbReference type="RefSeq" id="WP_377766448.1">
    <property type="nucleotide sequence ID" value="NZ_JBHULB010000008.1"/>
</dbReference>
<dbReference type="InterPro" id="IPR037523">
    <property type="entry name" value="VOC_core"/>
</dbReference>
<gene>
    <name evidence="2" type="ORF">ACFSQJ_08115</name>
</gene>
<keyword evidence="3" id="KW-1185">Reference proteome</keyword>
<proteinExistence type="predicted"/>
<sequence length="127" mass="14186">MEQNLIGWVEIPVTNMARARDFYEAVFEIKITIQDFGGTLMGWLPSENGKSGASGSLILQPEWYIPNRKEGVLIYFSCDDVQNALDRIESAGGRILQPKTKISDEIGFMGLFHDSEGNRIALHSPPE</sequence>
<dbReference type="Proteomes" id="UP001597526">
    <property type="component" value="Unassembled WGS sequence"/>
</dbReference>
<name>A0ABW5MWX0_9FLAO</name>
<dbReference type="PANTHER" id="PTHR33993:SF2">
    <property type="entry name" value="VOC DOMAIN-CONTAINING PROTEIN"/>
    <property type="match status" value="1"/>
</dbReference>
<evidence type="ECO:0000313" key="2">
    <source>
        <dbReference type="EMBL" id="MFD2586891.1"/>
    </source>
</evidence>
<reference evidence="3" key="1">
    <citation type="journal article" date="2019" name="Int. J. Syst. Evol. Microbiol.">
        <title>The Global Catalogue of Microorganisms (GCM) 10K type strain sequencing project: providing services to taxonomists for standard genome sequencing and annotation.</title>
        <authorList>
            <consortium name="The Broad Institute Genomics Platform"/>
            <consortium name="The Broad Institute Genome Sequencing Center for Infectious Disease"/>
            <person name="Wu L."/>
            <person name="Ma J."/>
        </authorList>
    </citation>
    <scope>NUCLEOTIDE SEQUENCE [LARGE SCALE GENOMIC DNA]</scope>
    <source>
        <strain evidence="3">KCTC 52368</strain>
    </source>
</reference>
<dbReference type="InterPro" id="IPR052164">
    <property type="entry name" value="Anthracycline_SecMetBiosynth"/>
</dbReference>
<dbReference type="PANTHER" id="PTHR33993">
    <property type="entry name" value="GLYOXALASE-RELATED"/>
    <property type="match status" value="1"/>
</dbReference>
<accession>A0ABW5MWX0</accession>
<dbReference type="InterPro" id="IPR029068">
    <property type="entry name" value="Glyas_Bleomycin-R_OHBP_Dase"/>
</dbReference>
<evidence type="ECO:0000313" key="3">
    <source>
        <dbReference type="Proteomes" id="UP001597526"/>
    </source>
</evidence>
<dbReference type="InterPro" id="IPR004360">
    <property type="entry name" value="Glyas_Fos-R_dOase_dom"/>
</dbReference>
<feature type="domain" description="VOC" evidence="1">
    <location>
        <begin position="5"/>
        <end position="125"/>
    </location>
</feature>
<dbReference type="EMBL" id="JBHULB010000008">
    <property type="protein sequence ID" value="MFD2586891.1"/>
    <property type="molecule type" value="Genomic_DNA"/>
</dbReference>
<comment type="caution">
    <text evidence="2">The sequence shown here is derived from an EMBL/GenBank/DDBJ whole genome shotgun (WGS) entry which is preliminary data.</text>
</comment>
<protein>
    <submittedName>
        <fullName evidence="2">VOC family protein</fullName>
    </submittedName>
</protein>
<dbReference type="PROSITE" id="PS51819">
    <property type="entry name" value="VOC"/>
    <property type="match status" value="1"/>
</dbReference>
<dbReference type="Gene3D" id="3.10.180.10">
    <property type="entry name" value="2,3-Dihydroxybiphenyl 1,2-Dioxygenase, domain 1"/>
    <property type="match status" value="1"/>
</dbReference>
<dbReference type="CDD" id="cd07247">
    <property type="entry name" value="SgaA_N_like"/>
    <property type="match status" value="1"/>
</dbReference>
<organism evidence="2 3">
    <name type="scientific">Croceitalea marina</name>
    <dbReference type="NCBI Taxonomy" id="1775166"/>
    <lineage>
        <taxon>Bacteria</taxon>
        <taxon>Pseudomonadati</taxon>
        <taxon>Bacteroidota</taxon>
        <taxon>Flavobacteriia</taxon>
        <taxon>Flavobacteriales</taxon>
        <taxon>Flavobacteriaceae</taxon>
        <taxon>Croceitalea</taxon>
    </lineage>
</organism>
<dbReference type="SUPFAM" id="SSF54593">
    <property type="entry name" value="Glyoxalase/Bleomycin resistance protein/Dihydroxybiphenyl dioxygenase"/>
    <property type="match status" value="1"/>
</dbReference>
<dbReference type="Pfam" id="PF00903">
    <property type="entry name" value="Glyoxalase"/>
    <property type="match status" value="1"/>
</dbReference>